<reference evidence="5" key="1">
    <citation type="journal article" date="2013" name="Science">
        <title>The Amborella genome and the evolution of flowering plants.</title>
        <authorList>
            <consortium name="Amborella Genome Project"/>
        </authorList>
    </citation>
    <scope>NUCLEOTIDE SEQUENCE [LARGE SCALE GENOMIC DNA]</scope>
</reference>
<dbReference type="CDD" id="cd03784">
    <property type="entry name" value="GT1_Gtf-like"/>
    <property type="match status" value="1"/>
</dbReference>
<dbReference type="InterPro" id="IPR002213">
    <property type="entry name" value="UDP_glucos_trans"/>
</dbReference>
<dbReference type="EMBL" id="KI392060">
    <property type="protein sequence ID" value="ERN20301.1"/>
    <property type="molecule type" value="Genomic_DNA"/>
</dbReference>
<evidence type="ECO:0000313" key="5">
    <source>
        <dbReference type="Proteomes" id="UP000017836"/>
    </source>
</evidence>
<dbReference type="FunFam" id="3.40.50.2000:FF:000237">
    <property type="entry name" value="Glycosyltransferase"/>
    <property type="match status" value="1"/>
</dbReference>
<keyword evidence="5" id="KW-1185">Reference proteome</keyword>
<organism evidence="4 5">
    <name type="scientific">Amborella trichopoda</name>
    <dbReference type="NCBI Taxonomy" id="13333"/>
    <lineage>
        <taxon>Eukaryota</taxon>
        <taxon>Viridiplantae</taxon>
        <taxon>Streptophyta</taxon>
        <taxon>Embryophyta</taxon>
        <taxon>Tracheophyta</taxon>
        <taxon>Spermatophyta</taxon>
        <taxon>Magnoliopsida</taxon>
        <taxon>Amborellales</taxon>
        <taxon>Amborellaceae</taxon>
        <taxon>Amborella</taxon>
    </lineage>
</organism>
<comment type="similarity">
    <text evidence="1 3">Belongs to the UDP-glycosyltransferase family.</text>
</comment>
<dbReference type="Gene3D" id="3.40.50.2000">
    <property type="entry name" value="Glycogen Phosphorylase B"/>
    <property type="match status" value="1"/>
</dbReference>
<keyword evidence="2 3" id="KW-0808">Transferase</keyword>
<dbReference type="Pfam" id="PF00201">
    <property type="entry name" value="UDPGT"/>
    <property type="match status" value="1"/>
</dbReference>
<accession>U5D3W0</accession>
<protein>
    <submittedName>
        <fullName evidence="4">Uncharacterized protein</fullName>
    </submittedName>
</protein>
<dbReference type="PANTHER" id="PTHR48045:SF26">
    <property type="entry name" value="UDP-GLYCOSYLTRANSFERASE 74E2-LIKE"/>
    <property type="match status" value="1"/>
</dbReference>
<keyword evidence="3" id="KW-0328">Glycosyltransferase</keyword>
<sequence length="185" mass="20680">MAALSAEQMEEIASALRLSKWPFLWVVRPPLEHQKGGNSLPEGFAEATSKQGLVVPWCSQLDVLAHQAVGCFVTHCGWNSKLEGLSQGVPMIAAPLWSDQQTNSKFISDVWEVGVRVEVDENEVLRRGELERCIKEFMEGERGDQLRKNAHKWRDLAREAMNEGGSSDNNTKEFAAMVSNGHFNK</sequence>
<dbReference type="PROSITE" id="PS00375">
    <property type="entry name" value="UDPGT"/>
    <property type="match status" value="1"/>
</dbReference>
<dbReference type="HOGENOM" id="CLU_001724_1_3_1"/>
<evidence type="ECO:0000256" key="2">
    <source>
        <dbReference type="ARBA" id="ARBA00022679"/>
    </source>
</evidence>
<dbReference type="AlphaFoldDB" id="U5D3W0"/>
<dbReference type="OMA" id="WMHKAKE"/>
<evidence type="ECO:0000313" key="4">
    <source>
        <dbReference type="EMBL" id="ERN20301.1"/>
    </source>
</evidence>
<dbReference type="Proteomes" id="UP000017836">
    <property type="component" value="Unassembled WGS sequence"/>
</dbReference>
<dbReference type="Gramene" id="ERN20301">
    <property type="protein sequence ID" value="ERN20301"/>
    <property type="gene ID" value="AMTR_s00066p00178410"/>
</dbReference>
<evidence type="ECO:0000256" key="3">
    <source>
        <dbReference type="RuleBase" id="RU003718"/>
    </source>
</evidence>
<dbReference type="PANTHER" id="PTHR48045">
    <property type="entry name" value="UDP-GLYCOSYLTRANSFERASE 72B1"/>
    <property type="match status" value="1"/>
</dbReference>
<evidence type="ECO:0000256" key="1">
    <source>
        <dbReference type="ARBA" id="ARBA00009995"/>
    </source>
</evidence>
<name>U5D3W0_AMBTC</name>
<proteinExistence type="inferred from homology"/>
<gene>
    <name evidence="4" type="ORF">AMTR_s00066p00178410</name>
</gene>
<dbReference type="SUPFAM" id="SSF53756">
    <property type="entry name" value="UDP-Glycosyltransferase/glycogen phosphorylase"/>
    <property type="match status" value="1"/>
</dbReference>
<dbReference type="eggNOG" id="KOG1192">
    <property type="taxonomic scope" value="Eukaryota"/>
</dbReference>
<dbReference type="GO" id="GO:0008194">
    <property type="term" value="F:UDP-glycosyltransferase activity"/>
    <property type="evidence" value="ECO:0000318"/>
    <property type="project" value="GO_Central"/>
</dbReference>
<dbReference type="InterPro" id="IPR035595">
    <property type="entry name" value="UDP_glycos_trans_CS"/>
</dbReference>